<proteinExistence type="predicted"/>
<reference evidence="2" key="1">
    <citation type="submission" date="2020-02" db="EMBL/GenBank/DDBJ databases">
        <authorList>
            <person name="Meier V. D."/>
        </authorList>
    </citation>
    <scope>NUCLEOTIDE SEQUENCE</scope>
    <source>
        <strain evidence="2">AVDCRST_MAG06</strain>
    </source>
</reference>
<gene>
    <name evidence="2" type="ORF">AVDCRST_MAG06-994</name>
</gene>
<organism evidence="2">
    <name type="scientific">uncultured Nocardioides sp</name>
    <dbReference type="NCBI Taxonomy" id="198441"/>
    <lineage>
        <taxon>Bacteria</taxon>
        <taxon>Bacillati</taxon>
        <taxon>Actinomycetota</taxon>
        <taxon>Actinomycetes</taxon>
        <taxon>Propionibacteriales</taxon>
        <taxon>Nocardioidaceae</taxon>
        <taxon>Nocardioides</taxon>
        <taxon>environmental samples</taxon>
    </lineage>
</organism>
<feature type="compositionally biased region" description="Basic and acidic residues" evidence="1">
    <location>
        <begin position="30"/>
        <end position="42"/>
    </location>
</feature>
<feature type="compositionally biased region" description="Basic residues" evidence="1">
    <location>
        <begin position="166"/>
        <end position="203"/>
    </location>
</feature>
<feature type="non-terminal residue" evidence="2">
    <location>
        <position position="1"/>
    </location>
</feature>
<feature type="compositionally biased region" description="Basic and acidic residues" evidence="1">
    <location>
        <begin position="147"/>
        <end position="161"/>
    </location>
</feature>
<sequence>GGAAARVRGDRPVGVQHRRAEGAGQPAVRRGRDLGRGPRHDAAGGVAAGGGVLRPRAGGRQEEARQGRELAPQGRHLRRGGVQRLHRRAAVRRRWRRRRGHPDSEGDEPSRRPGAGRPRRPRRHRVRRVHRLARLEREVPGAPGRPGQDRSRRPRLPDLRQGRLPRQGRRGGRRGRPLRLRRPHARRRRGRWPRRGAAHRARAAVRPVPPGRDRAGHRLLRVVLLRPRAPPRPL</sequence>
<feature type="compositionally biased region" description="Basic residues" evidence="1">
    <location>
        <begin position="117"/>
        <end position="132"/>
    </location>
</feature>
<feature type="non-terminal residue" evidence="2">
    <location>
        <position position="234"/>
    </location>
</feature>
<evidence type="ECO:0000313" key="2">
    <source>
        <dbReference type="EMBL" id="CAA9381527.1"/>
    </source>
</evidence>
<protein>
    <submittedName>
        <fullName evidence="2">Uncharacterized protein</fullName>
    </submittedName>
</protein>
<accession>A0A6J4NBS2</accession>
<feature type="compositionally biased region" description="Basic and acidic residues" evidence="1">
    <location>
        <begin position="59"/>
        <end position="68"/>
    </location>
</feature>
<dbReference type="AlphaFoldDB" id="A0A6J4NBS2"/>
<feature type="compositionally biased region" description="Basic and acidic residues" evidence="1">
    <location>
        <begin position="101"/>
        <end position="111"/>
    </location>
</feature>
<feature type="compositionally biased region" description="Basic residues" evidence="1">
    <location>
        <begin position="75"/>
        <end position="100"/>
    </location>
</feature>
<name>A0A6J4NBS2_9ACTN</name>
<dbReference type="EMBL" id="CADCUP010000070">
    <property type="protein sequence ID" value="CAA9381527.1"/>
    <property type="molecule type" value="Genomic_DNA"/>
</dbReference>
<evidence type="ECO:0000256" key="1">
    <source>
        <dbReference type="SAM" id="MobiDB-lite"/>
    </source>
</evidence>
<feature type="region of interest" description="Disordered" evidence="1">
    <location>
        <begin position="1"/>
        <end position="213"/>
    </location>
</feature>